<dbReference type="InterPro" id="IPR008254">
    <property type="entry name" value="Flavodoxin/NO_synth"/>
</dbReference>
<dbReference type="Proteomes" id="UP000002505">
    <property type="component" value="Chromosome"/>
</dbReference>
<dbReference type="KEGG" id="ach:Achl_2113"/>
<reference evidence="2" key="1">
    <citation type="submission" date="2009-01" db="EMBL/GenBank/DDBJ databases">
        <title>Complete sequence of chromosome of Arthrobacter chlorophenolicus A6.</title>
        <authorList>
            <consortium name="US DOE Joint Genome Institute"/>
            <person name="Lucas S."/>
            <person name="Copeland A."/>
            <person name="Lapidus A."/>
            <person name="Glavina del Rio T."/>
            <person name="Tice H."/>
            <person name="Bruce D."/>
            <person name="Goodwin L."/>
            <person name="Pitluck S."/>
            <person name="Goltsman E."/>
            <person name="Clum A."/>
            <person name="Larimer F."/>
            <person name="Land M."/>
            <person name="Hauser L."/>
            <person name="Kyrpides N."/>
            <person name="Mikhailova N."/>
            <person name="Jansson J."/>
            <person name="Richardson P."/>
        </authorList>
    </citation>
    <scope>NUCLEOTIDE SEQUENCE [LARGE SCALE GENOMIC DNA]</scope>
    <source>
        <strain evidence="2">A6</strain>
    </source>
</reference>
<dbReference type="RefSeq" id="WP_015937299.1">
    <property type="nucleotide sequence ID" value="NC_011886.1"/>
</dbReference>
<dbReference type="HOGENOM" id="CLU_068890_0_0_11"/>
<evidence type="ECO:0000259" key="1">
    <source>
        <dbReference type="Pfam" id="PF12682"/>
    </source>
</evidence>
<dbReference type="GO" id="GO:0010181">
    <property type="term" value="F:FMN binding"/>
    <property type="evidence" value="ECO:0007669"/>
    <property type="project" value="InterPro"/>
</dbReference>
<sequence length="186" mass="20239">MPATETATPGQSGQRVLLAYFSRAGENYYYGGRTNLEVGNTEVLAGMISALVPCDVHRIEAADPYPDSYDATVARNVREQNQNARPAISNPLPSIDQYDAIILASGIWNVRAPMIMTTFTESYDFTGKTVLPVATHAMSGMGNTMRDYTESCPGAQIRQGLAVKGEEVQEAGPNLQSWLQRSGLFQ</sequence>
<dbReference type="InterPro" id="IPR029039">
    <property type="entry name" value="Flavoprotein-like_sf"/>
</dbReference>
<dbReference type="Pfam" id="PF12682">
    <property type="entry name" value="Flavodoxin_4"/>
    <property type="match status" value="1"/>
</dbReference>
<evidence type="ECO:0000313" key="3">
    <source>
        <dbReference type="Proteomes" id="UP000002505"/>
    </source>
</evidence>
<feature type="domain" description="Flavodoxin-like" evidence="1">
    <location>
        <begin position="39"/>
        <end position="179"/>
    </location>
</feature>
<keyword evidence="3" id="KW-1185">Reference proteome</keyword>
<dbReference type="AlphaFoldDB" id="B8H9L2"/>
<dbReference type="Gene3D" id="3.40.50.360">
    <property type="match status" value="1"/>
</dbReference>
<dbReference type="EMBL" id="CP001341">
    <property type="protein sequence ID" value="ACL40081.1"/>
    <property type="molecule type" value="Genomic_DNA"/>
</dbReference>
<dbReference type="STRING" id="452863.Achl_2113"/>
<proteinExistence type="predicted"/>
<gene>
    <name evidence="2" type="ordered locus">Achl_2113</name>
</gene>
<dbReference type="eggNOG" id="COG0716">
    <property type="taxonomic scope" value="Bacteria"/>
</dbReference>
<accession>B8H9L2</accession>
<organism evidence="2 3">
    <name type="scientific">Pseudarthrobacter chlorophenolicus (strain ATCC 700700 / DSM 12829 / CIP 107037 / JCM 12360 / KCTC 9906 / NCIMB 13794 / A6)</name>
    <name type="common">Arthrobacter chlorophenolicus</name>
    <dbReference type="NCBI Taxonomy" id="452863"/>
    <lineage>
        <taxon>Bacteria</taxon>
        <taxon>Bacillati</taxon>
        <taxon>Actinomycetota</taxon>
        <taxon>Actinomycetes</taxon>
        <taxon>Micrococcales</taxon>
        <taxon>Micrococcaceae</taxon>
        <taxon>Pseudarthrobacter</taxon>
    </lineage>
</organism>
<dbReference type="PANTHER" id="PTHR39201:SF1">
    <property type="entry name" value="FLAVODOXIN-LIKE DOMAIN-CONTAINING PROTEIN"/>
    <property type="match status" value="1"/>
</dbReference>
<dbReference type="PANTHER" id="PTHR39201">
    <property type="entry name" value="EXPORTED PROTEIN-RELATED"/>
    <property type="match status" value="1"/>
</dbReference>
<protein>
    <recommendedName>
        <fullName evidence="1">Flavodoxin-like domain-containing protein</fullName>
    </recommendedName>
</protein>
<dbReference type="SUPFAM" id="SSF52218">
    <property type="entry name" value="Flavoproteins"/>
    <property type="match status" value="1"/>
</dbReference>
<name>B8H9L2_PSECP</name>
<evidence type="ECO:0000313" key="2">
    <source>
        <dbReference type="EMBL" id="ACL40081.1"/>
    </source>
</evidence>